<proteinExistence type="predicted"/>
<comment type="caution">
    <text evidence="2">The sequence shown here is derived from an EMBL/GenBank/DDBJ whole genome shotgun (WGS) entry which is preliminary data.</text>
</comment>
<accession>A0A645IL10</accession>
<dbReference type="InterPro" id="IPR046433">
    <property type="entry name" value="ActCoA_hydro"/>
</dbReference>
<protein>
    <submittedName>
        <fullName evidence="2">Butanoate coenzyme A-transferase</fullName>
        <ecNumber evidence="2">2.8.3.-</ecNumber>
    </submittedName>
</protein>
<dbReference type="AlphaFoldDB" id="A0A645IL10"/>
<reference evidence="2" key="1">
    <citation type="submission" date="2019-08" db="EMBL/GenBank/DDBJ databases">
        <authorList>
            <person name="Kucharzyk K."/>
            <person name="Murdoch R.W."/>
            <person name="Higgins S."/>
            <person name="Loffler F."/>
        </authorList>
    </citation>
    <scope>NUCLEOTIDE SEQUENCE</scope>
</reference>
<dbReference type="GO" id="GO:0006083">
    <property type="term" value="P:acetate metabolic process"/>
    <property type="evidence" value="ECO:0007669"/>
    <property type="project" value="InterPro"/>
</dbReference>
<dbReference type="Pfam" id="PF13336">
    <property type="entry name" value="AcetylCoA_hyd_C"/>
    <property type="match status" value="1"/>
</dbReference>
<gene>
    <name evidence="2" type="ORF">SDC9_196617</name>
</gene>
<dbReference type="Gene3D" id="3.30.750.70">
    <property type="entry name" value="4-hydroxybutyrate coenzyme like domains"/>
    <property type="match status" value="1"/>
</dbReference>
<dbReference type="PANTHER" id="PTHR21432:SF20">
    <property type="entry name" value="ACETYL-COA HYDROLASE"/>
    <property type="match status" value="1"/>
</dbReference>
<dbReference type="InterPro" id="IPR038460">
    <property type="entry name" value="AcetylCoA_hyd_C_sf"/>
</dbReference>
<organism evidence="2">
    <name type="scientific">bioreactor metagenome</name>
    <dbReference type="NCBI Taxonomy" id="1076179"/>
    <lineage>
        <taxon>unclassified sequences</taxon>
        <taxon>metagenomes</taxon>
        <taxon>ecological metagenomes</taxon>
    </lineage>
</organism>
<feature type="domain" description="Acetyl-CoA hydrolase/transferase C-terminal" evidence="1">
    <location>
        <begin position="29"/>
        <end position="181"/>
    </location>
</feature>
<dbReference type="Gene3D" id="3.40.1080.20">
    <property type="entry name" value="Acetyl-CoA hydrolase/transferase C-terminal domain"/>
    <property type="match status" value="1"/>
</dbReference>
<dbReference type="SUPFAM" id="SSF100950">
    <property type="entry name" value="NagB/RpiA/CoA transferase-like"/>
    <property type="match status" value="1"/>
</dbReference>
<sequence>MVELIECGAVTNLRKSLHRSKSITTFAYGTKRVYDYLNDNVGVEFHSVSYVNDPAVIAQNDFFMSVNSCIEVDLWGQVASESIGTRHFSGTGGQTDFVRGAILSKGGRSFIGMPSTAKGGEVSRINPTLKRGAIVSTSKNDVDCIVTEYGVAQLRGCTARQRAANLIAVAHPKFREQLAFEASKINLV</sequence>
<name>A0A645IL10_9ZZZZ</name>
<keyword evidence="2" id="KW-0808">Transferase</keyword>
<dbReference type="PANTHER" id="PTHR21432">
    <property type="entry name" value="ACETYL-COA HYDROLASE-RELATED"/>
    <property type="match status" value="1"/>
</dbReference>
<dbReference type="EC" id="2.8.3.-" evidence="2"/>
<dbReference type="InterPro" id="IPR037171">
    <property type="entry name" value="NagB/RpiA_transferase-like"/>
</dbReference>
<evidence type="ECO:0000259" key="1">
    <source>
        <dbReference type="Pfam" id="PF13336"/>
    </source>
</evidence>
<dbReference type="EMBL" id="VSSQ01111847">
    <property type="protein sequence ID" value="MPN49004.1"/>
    <property type="molecule type" value="Genomic_DNA"/>
</dbReference>
<dbReference type="GO" id="GO:0008775">
    <property type="term" value="F:acetate CoA-transferase activity"/>
    <property type="evidence" value="ECO:0007669"/>
    <property type="project" value="InterPro"/>
</dbReference>
<dbReference type="InterPro" id="IPR026888">
    <property type="entry name" value="AcetylCoA_hyd_C"/>
</dbReference>
<evidence type="ECO:0000313" key="2">
    <source>
        <dbReference type="EMBL" id="MPN49004.1"/>
    </source>
</evidence>